<organism evidence="1 2">
    <name type="scientific">Monoglobus pectinilyticus</name>
    <dbReference type="NCBI Taxonomy" id="1981510"/>
    <lineage>
        <taxon>Bacteria</taxon>
        <taxon>Bacillati</taxon>
        <taxon>Bacillota</taxon>
        <taxon>Clostridia</taxon>
        <taxon>Monoglobales</taxon>
        <taxon>Monoglobaceae</taxon>
        <taxon>Monoglobus</taxon>
    </lineage>
</organism>
<dbReference type="EMBL" id="CP020991">
    <property type="protein sequence ID" value="AUO18886.1"/>
    <property type="molecule type" value="Genomic_DNA"/>
</dbReference>
<accession>A0A2K9P0S4</accession>
<gene>
    <name evidence="1" type="ORF">B9O19_00703</name>
</gene>
<proteinExistence type="predicted"/>
<reference evidence="1 2" key="1">
    <citation type="submission" date="2017-04" db="EMBL/GenBank/DDBJ databases">
        <title>Monoglobus pectinilyticus 14 draft genome.</title>
        <authorList>
            <person name="Kim C."/>
            <person name="Rosendale D.I."/>
            <person name="Kelly W.J."/>
            <person name="Tannock G.W."/>
            <person name="Patchett M.L."/>
            <person name="Jordens J.Z."/>
        </authorList>
    </citation>
    <scope>NUCLEOTIDE SEQUENCE [LARGE SCALE GENOMIC DNA]</scope>
    <source>
        <strain evidence="1 2">14</strain>
    </source>
</reference>
<dbReference type="AlphaFoldDB" id="A0A2K9P0S4"/>
<name>A0A2K9P0S4_9FIRM</name>
<dbReference type="Proteomes" id="UP000235589">
    <property type="component" value="Chromosome"/>
</dbReference>
<dbReference type="KEGG" id="mpec:B9O19_00703"/>
<evidence type="ECO:0000313" key="1">
    <source>
        <dbReference type="EMBL" id="AUO18886.1"/>
    </source>
</evidence>
<protein>
    <submittedName>
        <fullName evidence="1">Uncharacterized protein</fullName>
    </submittedName>
</protein>
<sequence length="128" mass="15463">MMPVINDYEKKLILKNTEFLFKKGFIIIDEDSYCLIYSNGKVKFSIFYERYEEASDISVKFIKENESFSVGWISRIMDKNKQVNYKQKMENIFYLLKFIEQNYNSVTNIHVCKRVMGEVEKLFRDDKF</sequence>
<dbReference type="OrthoDB" id="9968913at2"/>
<evidence type="ECO:0000313" key="2">
    <source>
        <dbReference type="Proteomes" id="UP000235589"/>
    </source>
</evidence>
<keyword evidence="2" id="KW-1185">Reference proteome</keyword>
<dbReference type="GeneID" id="98062128"/>
<dbReference type="RefSeq" id="WP_154058606.1">
    <property type="nucleotide sequence ID" value="NZ_CP020991.1"/>
</dbReference>